<proteinExistence type="predicted"/>
<protein>
    <submittedName>
        <fullName evidence="2">Uncharacterized protein</fullName>
    </submittedName>
</protein>
<accession>A0AAW0YVB9</accession>
<evidence type="ECO:0000256" key="1">
    <source>
        <dbReference type="SAM" id="MobiDB-lite"/>
    </source>
</evidence>
<reference evidence="2 3" key="1">
    <citation type="journal article" date="2024" name="bioRxiv">
        <title>Comparative genomics of Cryptococcus and Kwoniella reveals pathogenesis evolution and contrasting karyotype dynamics via intercentromeric recombination or chromosome fusion.</title>
        <authorList>
            <person name="Coelho M.A."/>
            <person name="David-Palma M."/>
            <person name="Shea T."/>
            <person name="Bowers K."/>
            <person name="McGinley-Smith S."/>
            <person name="Mohammad A.W."/>
            <person name="Gnirke A."/>
            <person name="Yurkov A.M."/>
            <person name="Nowrousian M."/>
            <person name="Sun S."/>
            <person name="Cuomo C.A."/>
            <person name="Heitman J."/>
        </authorList>
    </citation>
    <scope>NUCLEOTIDE SEQUENCE [LARGE SCALE GENOMIC DNA]</scope>
    <source>
        <strain evidence="2 3">CBS 13917</strain>
    </source>
</reference>
<name>A0AAW0YVB9_9TREE</name>
<feature type="region of interest" description="Disordered" evidence="1">
    <location>
        <begin position="1"/>
        <end position="28"/>
    </location>
</feature>
<dbReference type="RefSeq" id="XP_066800995.1">
    <property type="nucleotide sequence ID" value="XM_066948427.1"/>
</dbReference>
<keyword evidence="3" id="KW-1185">Reference proteome</keyword>
<gene>
    <name evidence="2" type="ORF">IAR55_005335</name>
</gene>
<dbReference type="KEGG" id="kne:92182593"/>
<sequence length="281" mass="31448">MSSHSSSEYPMFYPPSRPSTRGSLSAELPDFYQGPYTFNRVDMSAVNEDSNWNFSPDSELYSERRDQWYGGDDSARSPTPQSYAEGGRVFYPPTISTDSHWEGSLHPSQVSELDESSGSSPRHTVNVPTTSGITHDSHTRSGSTLNTNQDEFHIPRKPLQKNHRAILPTATSIRESRYPVSRGRYTNYSLPSGVNRIAERDAGALTVEASSNENDALRALSFGEPSSMANDSEDSSSLWLQSLDPQQAEYAVRYRGGRQVVNEPQLDPSQAEYYLQSNRYR</sequence>
<feature type="compositionally biased region" description="Basic residues" evidence="1">
    <location>
        <begin position="155"/>
        <end position="164"/>
    </location>
</feature>
<dbReference type="AlphaFoldDB" id="A0AAW0YVB9"/>
<evidence type="ECO:0000313" key="3">
    <source>
        <dbReference type="Proteomes" id="UP001388673"/>
    </source>
</evidence>
<evidence type="ECO:0000313" key="2">
    <source>
        <dbReference type="EMBL" id="KAK8847477.1"/>
    </source>
</evidence>
<dbReference type="Proteomes" id="UP001388673">
    <property type="component" value="Unassembled WGS sequence"/>
</dbReference>
<comment type="caution">
    <text evidence="2">The sequence shown here is derived from an EMBL/GenBank/DDBJ whole genome shotgun (WGS) entry which is preliminary data.</text>
</comment>
<feature type="region of interest" description="Disordered" evidence="1">
    <location>
        <begin position="63"/>
        <end position="165"/>
    </location>
</feature>
<dbReference type="EMBL" id="JBCAWK010000010">
    <property type="protein sequence ID" value="KAK8847477.1"/>
    <property type="molecule type" value="Genomic_DNA"/>
</dbReference>
<feature type="compositionally biased region" description="Polar residues" evidence="1">
    <location>
        <begin position="106"/>
        <end position="149"/>
    </location>
</feature>
<dbReference type="GeneID" id="92182593"/>
<organism evidence="2 3">
    <name type="scientific">Kwoniella newhampshirensis</name>
    <dbReference type="NCBI Taxonomy" id="1651941"/>
    <lineage>
        <taxon>Eukaryota</taxon>
        <taxon>Fungi</taxon>
        <taxon>Dikarya</taxon>
        <taxon>Basidiomycota</taxon>
        <taxon>Agaricomycotina</taxon>
        <taxon>Tremellomycetes</taxon>
        <taxon>Tremellales</taxon>
        <taxon>Cryptococcaceae</taxon>
        <taxon>Kwoniella</taxon>
    </lineage>
</organism>